<proteinExistence type="predicted"/>
<dbReference type="AlphaFoldDB" id="A0A0K2VIS1"/>
<dbReference type="EMBL" id="HACA01032894">
    <property type="protein sequence ID" value="CDW50255.1"/>
    <property type="molecule type" value="Transcribed_RNA"/>
</dbReference>
<protein>
    <submittedName>
        <fullName evidence="1">Uncharacterized protein</fullName>
    </submittedName>
</protein>
<reference evidence="1" key="1">
    <citation type="submission" date="2014-05" db="EMBL/GenBank/DDBJ databases">
        <authorList>
            <person name="Chronopoulou M."/>
        </authorList>
    </citation>
    <scope>NUCLEOTIDE SEQUENCE</scope>
    <source>
        <tissue evidence="1">Whole organism</tissue>
    </source>
</reference>
<organism evidence="1">
    <name type="scientific">Lepeophtheirus salmonis</name>
    <name type="common">Salmon louse</name>
    <name type="synonym">Caligus salmonis</name>
    <dbReference type="NCBI Taxonomy" id="72036"/>
    <lineage>
        <taxon>Eukaryota</taxon>
        <taxon>Metazoa</taxon>
        <taxon>Ecdysozoa</taxon>
        <taxon>Arthropoda</taxon>
        <taxon>Crustacea</taxon>
        <taxon>Multicrustacea</taxon>
        <taxon>Hexanauplia</taxon>
        <taxon>Copepoda</taxon>
        <taxon>Siphonostomatoida</taxon>
        <taxon>Caligidae</taxon>
        <taxon>Lepeophtheirus</taxon>
    </lineage>
</organism>
<evidence type="ECO:0000313" key="1">
    <source>
        <dbReference type="EMBL" id="CDW50255.1"/>
    </source>
</evidence>
<name>A0A0K2VIS1_LEPSM</name>
<accession>A0A0K2VIS1</accession>
<sequence>MTKELRDSQVIKKSGVSLKCPGYIFVRHRI</sequence>